<comment type="caution">
    <text evidence="2">The sequence shown here is derived from an EMBL/GenBank/DDBJ whole genome shotgun (WGS) entry which is preliminary data.</text>
</comment>
<dbReference type="AlphaFoldDB" id="A0AAX2S4V3"/>
<protein>
    <submittedName>
        <fullName evidence="2">Uncharacterized protein</fullName>
    </submittedName>
</protein>
<reference evidence="2 3" key="1">
    <citation type="submission" date="2019-03" db="EMBL/GenBank/DDBJ databases">
        <title>Horizontal Gene Transfer Machinery in Histophilus somni.</title>
        <authorList>
            <person name="Mostafa Nazari M."/>
            <person name="Liljebjelke K."/>
        </authorList>
    </citation>
    <scope>NUCLEOTIDE SEQUENCE [LARGE SCALE GENOMIC DNA]</scope>
    <source>
        <strain evidence="2 3">UOC-EPH-KLM-04</strain>
    </source>
</reference>
<accession>A0AAX2S4V3</accession>
<proteinExistence type="predicted"/>
<dbReference type="EMBL" id="SNRV01000001">
    <property type="protein sequence ID" value="TEW31355.1"/>
    <property type="molecule type" value="Genomic_DNA"/>
</dbReference>
<feature type="signal peptide" evidence="1">
    <location>
        <begin position="1"/>
        <end position="18"/>
    </location>
</feature>
<keyword evidence="1" id="KW-0732">Signal</keyword>
<dbReference type="Proteomes" id="UP000297565">
    <property type="component" value="Unassembled WGS sequence"/>
</dbReference>
<organism evidence="2 3">
    <name type="scientific">Histophilus somni</name>
    <name type="common">Haemophilus somnus</name>
    <dbReference type="NCBI Taxonomy" id="731"/>
    <lineage>
        <taxon>Bacteria</taxon>
        <taxon>Pseudomonadati</taxon>
        <taxon>Pseudomonadota</taxon>
        <taxon>Gammaproteobacteria</taxon>
        <taxon>Pasteurellales</taxon>
        <taxon>Pasteurellaceae</taxon>
        <taxon>Histophilus</taxon>
    </lineage>
</organism>
<name>A0AAX2S4V3_HISSO</name>
<feature type="chain" id="PRO_5043847498" evidence="1">
    <location>
        <begin position="19"/>
        <end position="78"/>
    </location>
</feature>
<evidence type="ECO:0000313" key="2">
    <source>
        <dbReference type="EMBL" id="TEW31355.1"/>
    </source>
</evidence>
<evidence type="ECO:0000313" key="3">
    <source>
        <dbReference type="Proteomes" id="UP000297565"/>
    </source>
</evidence>
<dbReference type="RefSeq" id="WP_011609932.1">
    <property type="nucleotide sequence ID" value="NZ_CP186878.1"/>
</dbReference>
<sequence length="78" mass="9011">MRALIIVIPLLFSSWANAQIQAGKICHAVPEVTAYNYAGVWEKFEDGWICNYWQFLSEDEWEEVIIEEEEGGEAETDK</sequence>
<evidence type="ECO:0000256" key="1">
    <source>
        <dbReference type="SAM" id="SignalP"/>
    </source>
</evidence>
<gene>
    <name evidence="2" type="ORF">E2R48_00395</name>
</gene>